<comment type="caution">
    <text evidence="2">The sequence shown here is derived from an EMBL/GenBank/DDBJ whole genome shotgun (WGS) entry which is preliminary data.</text>
</comment>
<dbReference type="EMBL" id="JAGTJS010000005">
    <property type="protein sequence ID" value="KAH7268491.1"/>
    <property type="molecule type" value="Genomic_DNA"/>
</dbReference>
<evidence type="ECO:0000256" key="1">
    <source>
        <dbReference type="SAM" id="MobiDB-lite"/>
    </source>
</evidence>
<dbReference type="AlphaFoldDB" id="A0A9P9R6S0"/>
<proteinExistence type="predicted"/>
<evidence type="ECO:0000313" key="3">
    <source>
        <dbReference type="Proteomes" id="UP000736672"/>
    </source>
</evidence>
<protein>
    <submittedName>
        <fullName evidence="2">Uncharacterized protein</fullName>
    </submittedName>
</protein>
<organism evidence="2 3">
    <name type="scientific">Fusarium solani</name>
    <name type="common">Filamentous fungus</name>
    <dbReference type="NCBI Taxonomy" id="169388"/>
    <lineage>
        <taxon>Eukaryota</taxon>
        <taxon>Fungi</taxon>
        <taxon>Dikarya</taxon>
        <taxon>Ascomycota</taxon>
        <taxon>Pezizomycotina</taxon>
        <taxon>Sordariomycetes</taxon>
        <taxon>Hypocreomycetidae</taxon>
        <taxon>Hypocreales</taxon>
        <taxon>Nectriaceae</taxon>
        <taxon>Fusarium</taxon>
        <taxon>Fusarium solani species complex</taxon>
    </lineage>
</organism>
<dbReference type="Proteomes" id="UP000736672">
    <property type="component" value="Unassembled WGS sequence"/>
</dbReference>
<keyword evidence="3" id="KW-1185">Reference proteome</keyword>
<feature type="region of interest" description="Disordered" evidence="1">
    <location>
        <begin position="1"/>
        <end position="24"/>
    </location>
</feature>
<evidence type="ECO:0000313" key="2">
    <source>
        <dbReference type="EMBL" id="KAH7268491.1"/>
    </source>
</evidence>
<gene>
    <name evidence="2" type="ORF">B0J15DRAFT_486748</name>
</gene>
<accession>A0A9P9R6S0</accession>
<name>A0A9P9R6S0_FUSSL</name>
<reference evidence="2" key="1">
    <citation type="journal article" date="2021" name="Nat. Commun.">
        <title>Genetic determinants of endophytism in the Arabidopsis root mycobiome.</title>
        <authorList>
            <person name="Mesny F."/>
            <person name="Miyauchi S."/>
            <person name="Thiergart T."/>
            <person name="Pickel B."/>
            <person name="Atanasova L."/>
            <person name="Karlsson M."/>
            <person name="Huettel B."/>
            <person name="Barry K.W."/>
            <person name="Haridas S."/>
            <person name="Chen C."/>
            <person name="Bauer D."/>
            <person name="Andreopoulos W."/>
            <person name="Pangilinan J."/>
            <person name="LaButti K."/>
            <person name="Riley R."/>
            <person name="Lipzen A."/>
            <person name="Clum A."/>
            <person name="Drula E."/>
            <person name="Henrissat B."/>
            <person name="Kohler A."/>
            <person name="Grigoriev I.V."/>
            <person name="Martin F.M."/>
            <person name="Hacquard S."/>
        </authorList>
    </citation>
    <scope>NUCLEOTIDE SEQUENCE</scope>
    <source>
        <strain evidence="2">FSSC 5 MPI-SDFR-AT-0091</strain>
    </source>
</reference>
<sequence>MDDSHPYTAPSPPSRPASTGGKPPVKIRCWMVTEEAPSHDGTLCCSVWEAREAWVNPEPVKRPKWGLQIYDTRSNSGKNMKQLKKLALKIYEDTWDERSAMGRETLDRIDLYGLAMPEGTSPAERAERCRAHNVKEIAARNATGKGDFYIPQMDCGFPESGQRSILVIDRPQAKWDEPDEGGFLHVRWDPEVRKGKTKRDESDVESAESSLSERREEAIRFYRYEYTNQVPGVMQSMRDGVEWFDMNYVDSGLLDEELRQAVEKASAK</sequence>
<dbReference type="OrthoDB" id="5190067at2759"/>